<reference evidence="6 7" key="1">
    <citation type="submission" date="2021-05" db="EMBL/GenBank/DDBJ databases">
        <title>Complete genome of the cytokinin-producing biocontrol strain Pseudomonas fluorescens G20-18.</title>
        <authorList>
            <person name="Nielsen T.K."/>
            <person name="Mekureyaw M.F."/>
            <person name="Hansen L.H."/>
            <person name="Nicolaisen M.H."/>
            <person name="Roitsch T.G."/>
            <person name="Hennessy R.C."/>
        </authorList>
    </citation>
    <scope>NUCLEOTIDE SEQUENCE [LARGE SCALE GENOMIC DNA]</scope>
    <source>
        <strain evidence="6 7">G20-18</strain>
    </source>
</reference>
<accession>A0ABX8F5D9</accession>
<dbReference type="InterPro" id="IPR004843">
    <property type="entry name" value="Calcineurin-like_PHP"/>
</dbReference>
<dbReference type="RefSeq" id="WP_214383387.1">
    <property type="nucleotide sequence ID" value="NZ_CP075566.1"/>
</dbReference>
<evidence type="ECO:0000256" key="1">
    <source>
        <dbReference type="ARBA" id="ARBA00022723"/>
    </source>
</evidence>
<protein>
    <submittedName>
        <fullName evidence="6">Metallophosphoesterase</fullName>
    </submittedName>
</protein>
<dbReference type="Proteomes" id="UP000681155">
    <property type="component" value="Chromosome"/>
</dbReference>
<dbReference type="InterPro" id="IPR029052">
    <property type="entry name" value="Metallo-depent_PP-like"/>
</dbReference>
<keyword evidence="1" id="KW-0479">Metal-binding</keyword>
<evidence type="ECO:0000256" key="3">
    <source>
        <dbReference type="ARBA" id="ARBA00023004"/>
    </source>
</evidence>
<comment type="similarity">
    <text evidence="4">Belongs to the cyclic nucleotide phosphodiesterase class-III family.</text>
</comment>
<dbReference type="PANTHER" id="PTHR42988:SF2">
    <property type="entry name" value="CYCLIC NUCLEOTIDE PHOSPHODIESTERASE CBUA0032-RELATED"/>
    <property type="match status" value="1"/>
</dbReference>
<evidence type="ECO:0000256" key="2">
    <source>
        <dbReference type="ARBA" id="ARBA00022801"/>
    </source>
</evidence>
<dbReference type="Gene3D" id="3.60.21.10">
    <property type="match status" value="1"/>
</dbReference>
<dbReference type="InterPro" id="IPR050884">
    <property type="entry name" value="CNP_phosphodiesterase-III"/>
</dbReference>
<sequence>MTSLLHISDTHFGTEQPPVMQAFETHVKAHGADLVLFTGDITQRARREQFASAQAFIKRIKDYGVPQVLTIPGNHDIPMYNLLARIFSPYGNYRRYIDSNLAPIFENDDALIIGLNTTHPTRRKAGKVTARQVEEVAERLQKCDPQKLRIVVAHQPFGSIVASDRRNLQIGARAALERWASSGLDLVMGGHIHLPYVLALSTQYAGLSKEIWGVQAGTTLSSRIRGNSPNSFNRLYLDKRTRQVAIERWEYSDSRAAFERSAEFHCDCVLSASPRQDRGFSP</sequence>
<feature type="domain" description="Calcineurin-like phosphoesterase" evidence="5">
    <location>
        <begin position="4"/>
        <end position="194"/>
    </location>
</feature>
<dbReference type="SUPFAM" id="SSF56300">
    <property type="entry name" value="Metallo-dependent phosphatases"/>
    <property type="match status" value="1"/>
</dbReference>
<keyword evidence="7" id="KW-1185">Reference proteome</keyword>
<proteinExistence type="inferred from homology"/>
<evidence type="ECO:0000313" key="6">
    <source>
        <dbReference type="EMBL" id="QVW26073.1"/>
    </source>
</evidence>
<evidence type="ECO:0000313" key="7">
    <source>
        <dbReference type="Proteomes" id="UP000681155"/>
    </source>
</evidence>
<dbReference type="EMBL" id="CP075566">
    <property type="protein sequence ID" value="QVW26073.1"/>
    <property type="molecule type" value="Genomic_DNA"/>
</dbReference>
<evidence type="ECO:0000259" key="5">
    <source>
        <dbReference type="Pfam" id="PF00149"/>
    </source>
</evidence>
<name>A0ABX8F5D9_9PSED</name>
<dbReference type="PANTHER" id="PTHR42988">
    <property type="entry name" value="PHOSPHOHYDROLASE"/>
    <property type="match status" value="1"/>
</dbReference>
<keyword evidence="2" id="KW-0378">Hydrolase</keyword>
<gene>
    <name evidence="6" type="ORF">KJF94_11230</name>
</gene>
<organism evidence="6 7">
    <name type="scientific">Pseudomonas hormoni</name>
    <dbReference type="NCBI Taxonomy" id="3093767"/>
    <lineage>
        <taxon>Bacteria</taxon>
        <taxon>Pseudomonadati</taxon>
        <taxon>Pseudomonadota</taxon>
        <taxon>Gammaproteobacteria</taxon>
        <taxon>Pseudomonadales</taxon>
        <taxon>Pseudomonadaceae</taxon>
        <taxon>Pseudomonas</taxon>
    </lineage>
</organism>
<dbReference type="Pfam" id="PF00149">
    <property type="entry name" value="Metallophos"/>
    <property type="match status" value="1"/>
</dbReference>
<keyword evidence="3" id="KW-0408">Iron</keyword>
<evidence type="ECO:0000256" key="4">
    <source>
        <dbReference type="ARBA" id="ARBA00025742"/>
    </source>
</evidence>